<dbReference type="Gene3D" id="3.40.50.300">
    <property type="entry name" value="P-loop containing nucleotide triphosphate hydrolases"/>
    <property type="match status" value="1"/>
</dbReference>
<dbReference type="InterPro" id="IPR027417">
    <property type="entry name" value="P-loop_NTPase"/>
</dbReference>
<organism evidence="1 2">
    <name type="scientific">Paraglomus brasilianum</name>
    <dbReference type="NCBI Taxonomy" id="144538"/>
    <lineage>
        <taxon>Eukaryota</taxon>
        <taxon>Fungi</taxon>
        <taxon>Fungi incertae sedis</taxon>
        <taxon>Mucoromycota</taxon>
        <taxon>Glomeromycotina</taxon>
        <taxon>Glomeromycetes</taxon>
        <taxon>Paraglomerales</taxon>
        <taxon>Paraglomeraceae</taxon>
        <taxon>Paraglomus</taxon>
    </lineage>
</organism>
<protein>
    <submittedName>
        <fullName evidence="1">6122_t:CDS:1</fullName>
    </submittedName>
</protein>
<dbReference type="EMBL" id="CAJVPI010002821">
    <property type="protein sequence ID" value="CAG8649998.1"/>
    <property type="molecule type" value="Genomic_DNA"/>
</dbReference>
<name>A0A9N9DRZ6_9GLOM</name>
<evidence type="ECO:0000313" key="2">
    <source>
        <dbReference type="Proteomes" id="UP000789739"/>
    </source>
</evidence>
<dbReference type="OrthoDB" id="360161at2759"/>
<keyword evidence="2" id="KW-1185">Reference proteome</keyword>
<sequence>RAGKPGAAITYFTKDDAPYLKSIVNVIKESGCEVPDWMLQLKFVNR</sequence>
<proteinExistence type="predicted"/>
<feature type="non-terminal residue" evidence="1">
    <location>
        <position position="46"/>
    </location>
</feature>
<reference evidence="1" key="1">
    <citation type="submission" date="2021-06" db="EMBL/GenBank/DDBJ databases">
        <authorList>
            <person name="Kallberg Y."/>
            <person name="Tangrot J."/>
            <person name="Rosling A."/>
        </authorList>
    </citation>
    <scope>NUCLEOTIDE SEQUENCE</scope>
    <source>
        <strain evidence="1">BR232B</strain>
    </source>
</reference>
<evidence type="ECO:0000313" key="1">
    <source>
        <dbReference type="EMBL" id="CAG8649998.1"/>
    </source>
</evidence>
<comment type="caution">
    <text evidence="1">The sequence shown here is derived from an EMBL/GenBank/DDBJ whole genome shotgun (WGS) entry which is preliminary data.</text>
</comment>
<gene>
    <name evidence="1" type="ORF">PBRASI_LOCUS10219</name>
</gene>
<dbReference type="AlphaFoldDB" id="A0A9N9DRZ6"/>
<accession>A0A9N9DRZ6</accession>
<dbReference type="Proteomes" id="UP000789739">
    <property type="component" value="Unassembled WGS sequence"/>
</dbReference>